<dbReference type="GO" id="GO:0008408">
    <property type="term" value="F:3'-5' exonuclease activity"/>
    <property type="evidence" value="ECO:0007669"/>
    <property type="project" value="InterPro"/>
</dbReference>
<keyword evidence="2" id="KW-0269">Exonuclease</keyword>
<accession>A0A0A2F0K2</accession>
<dbReference type="PANTHER" id="PTHR47765:SF2">
    <property type="entry name" value="EXONUCLEASE MUT-7 HOMOLOG"/>
    <property type="match status" value="1"/>
</dbReference>
<dbReference type="eggNOG" id="COG0349">
    <property type="taxonomic scope" value="Bacteria"/>
</dbReference>
<name>A0A0A2F0K2_9PORP</name>
<sequence length="200" mass="22407">MVASIDKEAVAGMEAEIFPGTIHLIDKPQAIPEAIRLLSASRTIGFDTETRPSFVRGARPSVALMQMSTETDCFLFRLNMIDIPEELQQLLENPDILKVGLSLSDDMTVIRRRKPIEPAGFVELQRLCPAYGIRDASLQKIYAILFGRRISKSQRLTNWEARTLTAAQQSYAALDAWACLRIFNQLMTLPTPTPVQFALL</sequence>
<evidence type="ECO:0000313" key="2">
    <source>
        <dbReference type="EMBL" id="KGN84543.1"/>
    </source>
</evidence>
<keyword evidence="5" id="KW-1185">Reference proteome</keyword>
<comment type="caution">
    <text evidence="2">The sequence shown here is derived from an EMBL/GenBank/DDBJ whole genome shotgun (WGS) entry which is preliminary data.</text>
</comment>
<dbReference type="EMBL" id="JRAI01000002">
    <property type="protein sequence ID" value="KGN88253.1"/>
    <property type="molecule type" value="Genomic_DNA"/>
</dbReference>
<dbReference type="RefSeq" id="WP_021679814.1">
    <property type="nucleotide sequence ID" value="NZ_JRAI01000002.1"/>
</dbReference>
<dbReference type="SUPFAM" id="SSF53098">
    <property type="entry name" value="Ribonuclease H-like"/>
    <property type="match status" value="1"/>
</dbReference>
<dbReference type="Proteomes" id="UP000030146">
    <property type="component" value="Unassembled WGS sequence"/>
</dbReference>
<dbReference type="InterPro" id="IPR052408">
    <property type="entry name" value="Exonuclease_MUT-7-like"/>
</dbReference>
<dbReference type="Pfam" id="PF01612">
    <property type="entry name" value="DNA_pol_A_exo1"/>
    <property type="match status" value="1"/>
</dbReference>
<dbReference type="EMBL" id="JRAK01000143">
    <property type="protein sequence ID" value="KGN84543.1"/>
    <property type="molecule type" value="Genomic_DNA"/>
</dbReference>
<keyword evidence="2" id="KW-0540">Nuclease</keyword>
<evidence type="ECO:0000259" key="1">
    <source>
        <dbReference type="SMART" id="SM00474"/>
    </source>
</evidence>
<feature type="domain" description="3'-5' exonuclease" evidence="1">
    <location>
        <begin position="22"/>
        <end position="191"/>
    </location>
</feature>
<dbReference type="GO" id="GO:0003676">
    <property type="term" value="F:nucleic acid binding"/>
    <property type="evidence" value="ECO:0007669"/>
    <property type="project" value="InterPro"/>
</dbReference>
<dbReference type="Proteomes" id="UP000030130">
    <property type="component" value="Unassembled WGS sequence"/>
</dbReference>
<proteinExistence type="predicted"/>
<dbReference type="InterPro" id="IPR002562">
    <property type="entry name" value="3'-5'_exonuclease_dom"/>
</dbReference>
<dbReference type="InterPro" id="IPR036397">
    <property type="entry name" value="RNaseH_sf"/>
</dbReference>
<dbReference type="CDD" id="cd06141">
    <property type="entry name" value="WRN_exo"/>
    <property type="match status" value="1"/>
</dbReference>
<dbReference type="GO" id="GO:0006139">
    <property type="term" value="P:nucleobase-containing compound metabolic process"/>
    <property type="evidence" value="ECO:0007669"/>
    <property type="project" value="InterPro"/>
</dbReference>
<gene>
    <name evidence="3" type="ORF">HR08_00205</name>
    <name evidence="2" type="ORF">HR15_10675</name>
</gene>
<dbReference type="Gene3D" id="3.30.420.10">
    <property type="entry name" value="Ribonuclease H-like superfamily/Ribonuclease H"/>
    <property type="match status" value="1"/>
</dbReference>
<evidence type="ECO:0000313" key="4">
    <source>
        <dbReference type="Proteomes" id="UP000030130"/>
    </source>
</evidence>
<dbReference type="AlphaFoldDB" id="A0A0A2F0K2"/>
<protein>
    <submittedName>
        <fullName evidence="2">3'-5' exonuclease</fullName>
    </submittedName>
</protein>
<evidence type="ECO:0000313" key="5">
    <source>
        <dbReference type="Proteomes" id="UP000030146"/>
    </source>
</evidence>
<dbReference type="PANTHER" id="PTHR47765">
    <property type="entry name" value="3'-5' EXONUCLEASE DOMAIN-CONTAINING PROTEIN"/>
    <property type="match status" value="1"/>
</dbReference>
<dbReference type="SMART" id="SM00474">
    <property type="entry name" value="35EXOc"/>
    <property type="match status" value="1"/>
</dbReference>
<reference evidence="2 5" key="2">
    <citation type="submission" date="2014-08" db="EMBL/GenBank/DDBJ databases">
        <title>Porphyromonas gulae strain:COT-052_OH3439 Genome sequencing.</title>
        <authorList>
            <person name="Wallis C."/>
            <person name="Deusch O."/>
            <person name="O'Flynn C."/>
            <person name="Davis I."/>
            <person name="Jospin G."/>
            <person name="Darling A.E."/>
            <person name="Coil D.A."/>
            <person name="Alexiev A."/>
            <person name="Horsfall A."/>
            <person name="Kirkwood N."/>
            <person name="Harris S."/>
            <person name="Eisen J.A."/>
        </authorList>
    </citation>
    <scope>NUCLEOTIDE SEQUENCE [LARGE SCALE GENOMIC DNA]</scope>
    <source>
        <strain evidence="5">COT-052 OH3439</strain>
        <strain evidence="2">COT-052_OH3439</strain>
    </source>
</reference>
<organism evidence="2 5">
    <name type="scientific">Porphyromonas gulae</name>
    <dbReference type="NCBI Taxonomy" id="111105"/>
    <lineage>
        <taxon>Bacteria</taxon>
        <taxon>Pseudomonadati</taxon>
        <taxon>Bacteroidota</taxon>
        <taxon>Bacteroidia</taxon>
        <taxon>Bacteroidales</taxon>
        <taxon>Porphyromonadaceae</taxon>
        <taxon>Porphyromonas</taxon>
    </lineage>
</organism>
<dbReference type="OrthoDB" id="9793333at2"/>
<keyword evidence="2" id="KW-0378">Hydrolase</keyword>
<reference evidence="3 4" key="1">
    <citation type="submission" date="2014-08" db="EMBL/GenBank/DDBJ databases">
        <title>Porphyromonas gulae strain:COT-052_OH1451 Genome sequencing.</title>
        <authorList>
            <person name="Wallis C."/>
            <person name="Deusch O."/>
            <person name="O'Flynn C."/>
            <person name="Davis I."/>
            <person name="Jospin G."/>
            <person name="Darling A.E."/>
            <person name="Coil D.A."/>
            <person name="Alexiev A."/>
            <person name="Horsfall A."/>
            <person name="Kirkwood N."/>
            <person name="Harris S."/>
            <person name="Eisen J.A."/>
        </authorList>
    </citation>
    <scope>NUCLEOTIDE SEQUENCE [LARGE SCALE GENOMIC DNA]</scope>
    <source>
        <strain evidence="4">COT-052 OH1451</strain>
        <strain evidence="3">COT-052_OH1451</strain>
    </source>
</reference>
<evidence type="ECO:0000313" key="3">
    <source>
        <dbReference type="EMBL" id="KGN88253.1"/>
    </source>
</evidence>
<dbReference type="InterPro" id="IPR012337">
    <property type="entry name" value="RNaseH-like_sf"/>
</dbReference>
<dbReference type="STRING" id="111105.HR09_05705"/>